<dbReference type="Pfam" id="PF24355">
    <property type="entry name" value="DUF7514"/>
    <property type="match status" value="1"/>
</dbReference>
<dbReference type="EMBL" id="JAGHQM010000218">
    <property type="protein sequence ID" value="KAH0563326.1"/>
    <property type="molecule type" value="Genomic_DNA"/>
</dbReference>
<evidence type="ECO:0000256" key="1">
    <source>
        <dbReference type="SAM" id="MobiDB-lite"/>
    </source>
</evidence>
<dbReference type="PANTHER" id="PTHR39611">
    <property type="entry name" value="HYDROXYPROLINE-RICH GLYCOPROTEIN DZ-HRGP-RELATED"/>
    <property type="match status" value="1"/>
</dbReference>
<evidence type="ECO:0000259" key="2">
    <source>
        <dbReference type="Pfam" id="PF24355"/>
    </source>
</evidence>
<proteinExistence type="predicted"/>
<accession>A0A9P8LEW1</accession>
<evidence type="ECO:0000313" key="3">
    <source>
        <dbReference type="EMBL" id="KAH0563326.1"/>
    </source>
</evidence>
<gene>
    <name evidence="3" type="ORF">GP486_002102</name>
</gene>
<dbReference type="PANTHER" id="PTHR39611:SF2">
    <property type="entry name" value="HYDROXYPROLINE-RICH GLYCOPROTEIN DZ-HRGP"/>
    <property type="match status" value="1"/>
</dbReference>
<dbReference type="InterPro" id="IPR055936">
    <property type="entry name" value="DUF7514"/>
</dbReference>
<feature type="region of interest" description="Disordered" evidence="1">
    <location>
        <begin position="269"/>
        <end position="365"/>
    </location>
</feature>
<sequence length="455" mass="51883">MSAAHDPIEYWGHMIRPDRAPSELFDNLLRGIADFMIDHVDPREVKHLSPEKLAAFYRSVGGNYDALFLETPFSTLSFLYQALGCLHSLEQSVSNAFRPPSIPALTHAGFVRWQTIQVLLGPDEQVPFLQEAVRNFDIVHPRTGEIFPKVLPREAFPERPSEEMTKWYESVSEKLEKEAQAEQEDSGPETPREHTRNIPRQRQRRGVSPPRGPAAEGAEMPNEADYIRTRYEGFRERDGLEDVVYVTPPVSPYQFRNLRNRRRSFPEEMYKQGQGLRHSPDTLHSHHHGGARRRKSHSPMRRNSIDSSSGSESDTESITDTDSPTSPHARRDDQLSPSPQQKRFASPVLVHPRSRDLPGLHEHYDAGARGRGYSYETYHRHGVPGQRDGFLHRQPARGGYVDSAYHISNPGGATGSVTGRRISPERDWARGGRPGFRRIPPNSSRLDGRRYRSYY</sequence>
<keyword evidence="4" id="KW-1185">Reference proteome</keyword>
<name>A0A9P8LEW1_9PEZI</name>
<feature type="region of interest" description="Disordered" evidence="1">
    <location>
        <begin position="168"/>
        <end position="224"/>
    </location>
</feature>
<feature type="compositionally biased region" description="Basic and acidic residues" evidence="1">
    <location>
        <begin position="168"/>
        <end position="180"/>
    </location>
</feature>
<organism evidence="3 4">
    <name type="scientific">Trichoglossum hirsutum</name>
    <dbReference type="NCBI Taxonomy" id="265104"/>
    <lineage>
        <taxon>Eukaryota</taxon>
        <taxon>Fungi</taxon>
        <taxon>Dikarya</taxon>
        <taxon>Ascomycota</taxon>
        <taxon>Pezizomycotina</taxon>
        <taxon>Geoglossomycetes</taxon>
        <taxon>Geoglossales</taxon>
        <taxon>Geoglossaceae</taxon>
        <taxon>Trichoglossum</taxon>
    </lineage>
</organism>
<reference evidence="3" key="1">
    <citation type="submission" date="2021-03" db="EMBL/GenBank/DDBJ databases">
        <title>Comparative genomics and phylogenomic investigation of the class Geoglossomycetes provide insights into ecological specialization and systematics.</title>
        <authorList>
            <person name="Melie T."/>
            <person name="Pirro S."/>
            <person name="Miller A.N."/>
            <person name="Quandt A."/>
        </authorList>
    </citation>
    <scope>NUCLEOTIDE SEQUENCE</scope>
    <source>
        <strain evidence="3">CAQ_001_2017</strain>
    </source>
</reference>
<comment type="caution">
    <text evidence="3">The sequence shown here is derived from an EMBL/GenBank/DDBJ whole genome shotgun (WGS) entry which is preliminary data.</text>
</comment>
<dbReference type="AlphaFoldDB" id="A0A9P8LEW1"/>
<feature type="region of interest" description="Disordered" evidence="1">
    <location>
        <begin position="411"/>
        <end position="455"/>
    </location>
</feature>
<feature type="compositionally biased region" description="Basic and acidic residues" evidence="1">
    <location>
        <begin position="353"/>
        <end position="365"/>
    </location>
</feature>
<evidence type="ECO:0000313" key="4">
    <source>
        <dbReference type="Proteomes" id="UP000750711"/>
    </source>
</evidence>
<feature type="domain" description="DUF7514" evidence="2">
    <location>
        <begin position="12"/>
        <end position="171"/>
    </location>
</feature>
<feature type="compositionally biased region" description="Basic residues" evidence="1">
    <location>
        <begin position="285"/>
        <end position="300"/>
    </location>
</feature>
<dbReference type="Proteomes" id="UP000750711">
    <property type="component" value="Unassembled WGS sequence"/>
</dbReference>
<protein>
    <recommendedName>
        <fullName evidence="2">DUF7514 domain-containing protein</fullName>
    </recommendedName>
</protein>
<feature type="compositionally biased region" description="Basic and acidic residues" evidence="1">
    <location>
        <begin position="446"/>
        <end position="455"/>
    </location>
</feature>